<feature type="transmembrane region" description="Helical" evidence="1">
    <location>
        <begin position="20"/>
        <end position="44"/>
    </location>
</feature>
<evidence type="ECO:0000313" key="2">
    <source>
        <dbReference type="EMBL" id="ARE84787.1"/>
    </source>
</evidence>
<dbReference type="RefSeq" id="WP_008280031.1">
    <property type="nucleotide sequence ID" value="NZ_CP020474.1"/>
</dbReference>
<name>A0A1V0RSN3_9RHOB</name>
<feature type="transmembrane region" description="Helical" evidence="1">
    <location>
        <begin position="50"/>
        <end position="71"/>
    </location>
</feature>
<keyword evidence="1" id="KW-1133">Transmembrane helix</keyword>
<feature type="transmembrane region" description="Helical" evidence="1">
    <location>
        <begin position="104"/>
        <end position="124"/>
    </location>
</feature>
<dbReference type="OrthoDB" id="8420414at2"/>
<accession>A0A1V0RSN3</accession>
<gene>
    <name evidence="2" type="ORF">ROSMUCSMR3_03325</name>
</gene>
<reference evidence="2 3" key="1">
    <citation type="submission" date="2017-03" db="EMBL/GenBank/DDBJ databases">
        <title>Genome Sequence of Roseovarius mucosus strain SMR3 Isolated from a culture of the Diatom Skeletonema marinoi.</title>
        <authorList>
            <person name="Topel M."/>
            <person name="Pinder M."/>
            <person name="Johansson O.N."/>
            <person name="Kourtchenko O."/>
            <person name="Godhe A."/>
            <person name="Clarke A.K."/>
        </authorList>
    </citation>
    <scope>NUCLEOTIDE SEQUENCE [LARGE SCALE GENOMIC DNA]</scope>
    <source>
        <strain evidence="2 3">SMR3</strain>
    </source>
</reference>
<keyword evidence="3" id="KW-1185">Reference proteome</keyword>
<dbReference type="Proteomes" id="UP000192273">
    <property type="component" value="Chromosome"/>
</dbReference>
<keyword evidence="1" id="KW-0472">Membrane</keyword>
<dbReference type="AlphaFoldDB" id="A0A1V0RSN3"/>
<proteinExistence type="predicted"/>
<evidence type="ECO:0000256" key="1">
    <source>
        <dbReference type="SAM" id="Phobius"/>
    </source>
</evidence>
<protein>
    <submittedName>
        <fullName evidence="2">Uncharacterized protein</fullName>
    </submittedName>
</protein>
<dbReference type="EMBL" id="CP020474">
    <property type="protein sequence ID" value="ARE84787.1"/>
    <property type="molecule type" value="Genomic_DNA"/>
</dbReference>
<dbReference type="Pfam" id="PF19728">
    <property type="entry name" value="DUF6220"/>
    <property type="match status" value="1"/>
</dbReference>
<sequence length="135" mass="14481">MTKTTHDTLAELRLGTPAPFIAAAFSLPALLAVQFLLAGQALFAGLPWDLHGAFGGVIAIPVFTLLWCSLIVRRLRGFGWWAGVIGLLYALQLALASFGSGALALHPFNAALLLTASLIVLFKVERRRSARAIRD</sequence>
<organism evidence="2 3">
    <name type="scientific">Roseovarius mucosus</name>
    <dbReference type="NCBI Taxonomy" id="215743"/>
    <lineage>
        <taxon>Bacteria</taxon>
        <taxon>Pseudomonadati</taxon>
        <taxon>Pseudomonadota</taxon>
        <taxon>Alphaproteobacteria</taxon>
        <taxon>Rhodobacterales</taxon>
        <taxon>Roseobacteraceae</taxon>
        <taxon>Roseovarius</taxon>
    </lineage>
</organism>
<dbReference type="KEGG" id="rmm:ROSMUCSMR3_03325"/>
<evidence type="ECO:0000313" key="3">
    <source>
        <dbReference type="Proteomes" id="UP000192273"/>
    </source>
</evidence>
<keyword evidence="1" id="KW-0812">Transmembrane</keyword>
<dbReference type="InterPro" id="IPR046192">
    <property type="entry name" value="DUF6220"/>
</dbReference>
<feature type="transmembrane region" description="Helical" evidence="1">
    <location>
        <begin position="78"/>
        <end position="98"/>
    </location>
</feature>